<keyword evidence="1 10" id="KW-0813">Transport</keyword>
<keyword evidence="9 10" id="KW-0472">Membrane</keyword>
<keyword evidence="15" id="KW-1185">Reference proteome</keyword>
<dbReference type="GO" id="GO:0022900">
    <property type="term" value="P:electron transport chain"/>
    <property type="evidence" value="ECO:0007669"/>
    <property type="project" value="UniProtKB-UniRule"/>
</dbReference>
<feature type="transmembrane region" description="Helical" evidence="11">
    <location>
        <begin position="12"/>
        <end position="32"/>
    </location>
</feature>
<evidence type="ECO:0000256" key="5">
    <source>
        <dbReference type="ARBA" id="ARBA00022967"/>
    </source>
</evidence>
<dbReference type="GO" id="GO:0051539">
    <property type="term" value="F:4 iron, 4 sulfur cluster binding"/>
    <property type="evidence" value="ECO:0007669"/>
    <property type="project" value="UniProtKB-UniRule"/>
</dbReference>
<dbReference type="PROSITE" id="PS00198">
    <property type="entry name" value="4FE4S_FER_1"/>
    <property type="match status" value="1"/>
</dbReference>
<evidence type="ECO:0000256" key="6">
    <source>
        <dbReference type="ARBA" id="ARBA00022982"/>
    </source>
</evidence>
<dbReference type="AlphaFoldDB" id="A0A212PVK1"/>
<dbReference type="InterPro" id="IPR017900">
    <property type="entry name" value="4Fe4S_Fe_S_CS"/>
</dbReference>
<comment type="subunit">
    <text evidence="10">The complex is composed of six subunits: RnfA, RnfB, RnfC, RnfD, RnfE and RnfG.</text>
</comment>
<evidence type="ECO:0000256" key="4">
    <source>
        <dbReference type="ARBA" id="ARBA00022737"/>
    </source>
</evidence>
<keyword evidence="2 10" id="KW-0004">4Fe-4S</keyword>
<dbReference type="Pfam" id="PF04060">
    <property type="entry name" value="FeS"/>
    <property type="match status" value="1"/>
</dbReference>
<dbReference type="EC" id="7.-.-.-" evidence="10"/>
<keyword evidence="10" id="KW-1003">Cell membrane</keyword>
<evidence type="ECO:0000256" key="3">
    <source>
        <dbReference type="ARBA" id="ARBA00022723"/>
    </source>
</evidence>
<feature type="binding site" evidence="10">
    <location>
        <position position="55"/>
    </location>
    <ligand>
        <name>[4Fe-4S] cluster</name>
        <dbReference type="ChEBI" id="CHEBI:49883"/>
        <label>1</label>
    </ligand>
</feature>
<evidence type="ECO:0000256" key="1">
    <source>
        <dbReference type="ARBA" id="ARBA00022448"/>
    </source>
</evidence>
<dbReference type="InterPro" id="IPR050395">
    <property type="entry name" value="4Fe4S_Ferredoxin_RnfB"/>
</dbReference>
<keyword evidence="4 10" id="KW-0677">Repeat</keyword>
<feature type="binding site" evidence="10">
    <location>
        <position position="143"/>
    </location>
    <ligand>
        <name>[4Fe-4S] cluster</name>
        <dbReference type="ChEBI" id="CHEBI:49883"/>
        <label>2</label>
    </ligand>
</feature>
<organism evidence="14 15">
    <name type="scientific">Rhodoblastus acidophilus</name>
    <name type="common">Rhodopseudomonas acidophila</name>
    <dbReference type="NCBI Taxonomy" id="1074"/>
    <lineage>
        <taxon>Bacteria</taxon>
        <taxon>Pseudomonadati</taxon>
        <taxon>Pseudomonadota</taxon>
        <taxon>Alphaproteobacteria</taxon>
        <taxon>Hyphomicrobiales</taxon>
        <taxon>Rhodoblastaceae</taxon>
        <taxon>Rhodoblastus</taxon>
    </lineage>
</organism>
<dbReference type="Gene3D" id="3.30.70.20">
    <property type="match status" value="1"/>
</dbReference>
<dbReference type="GO" id="GO:0009055">
    <property type="term" value="F:electron transfer activity"/>
    <property type="evidence" value="ECO:0007669"/>
    <property type="project" value="InterPro"/>
</dbReference>
<dbReference type="Gene3D" id="1.10.15.40">
    <property type="entry name" value="Electron transport complex subunit B, putative Fe-S cluster"/>
    <property type="match status" value="1"/>
</dbReference>
<feature type="domain" description="4Fe-4S ferredoxin-type" evidence="12">
    <location>
        <begin position="168"/>
        <end position="197"/>
    </location>
</feature>
<dbReference type="PROSITE" id="PS51656">
    <property type="entry name" value="4FE4S"/>
    <property type="match status" value="1"/>
</dbReference>
<evidence type="ECO:0000256" key="9">
    <source>
        <dbReference type="ARBA" id="ARBA00023136"/>
    </source>
</evidence>
<evidence type="ECO:0000256" key="7">
    <source>
        <dbReference type="ARBA" id="ARBA00023004"/>
    </source>
</evidence>
<dbReference type="SUPFAM" id="SSF54862">
    <property type="entry name" value="4Fe-4S ferredoxins"/>
    <property type="match status" value="1"/>
</dbReference>
<keyword evidence="3 10" id="KW-0479">Metal-binding</keyword>
<feature type="binding site" evidence="10">
    <location>
        <position position="157"/>
    </location>
    <ligand>
        <name>[4Fe-4S] cluster</name>
        <dbReference type="ChEBI" id="CHEBI:49883"/>
        <label>3</label>
    </ligand>
</feature>
<proteinExistence type="inferred from homology"/>
<dbReference type="InterPro" id="IPR010207">
    <property type="entry name" value="Elect_transpt_cplx_RnfB/RsxB"/>
</dbReference>
<dbReference type="InterPro" id="IPR017896">
    <property type="entry name" value="4Fe4S_Fe-S-bd"/>
</dbReference>
<dbReference type="PANTHER" id="PTHR43560:SF1">
    <property type="entry name" value="ION-TRANSLOCATING OXIDOREDUCTASE COMPLEX SUBUNIT B"/>
    <property type="match status" value="1"/>
</dbReference>
<feature type="binding site" evidence="10">
    <location>
        <position position="63"/>
    </location>
    <ligand>
        <name>[4Fe-4S] cluster</name>
        <dbReference type="ChEBI" id="CHEBI:49883"/>
        <label>1</label>
    </ligand>
</feature>
<evidence type="ECO:0000256" key="11">
    <source>
        <dbReference type="SAM" id="Phobius"/>
    </source>
</evidence>
<evidence type="ECO:0000259" key="13">
    <source>
        <dbReference type="PROSITE" id="PS51656"/>
    </source>
</evidence>
<evidence type="ECO:0000256" key="10">
    <source>
        <dbReference type="HAMAP-Rule" id="MF_00463"/>
    </source>
</evidence>
<feature type="binding site" evidence="10">
    <location>
        <position position="180"/>
    </location>
    <ligand>
        <name>[4Fe-4S] cluster</name>
        <dbReference type="ChEBI" id="CHEBI:49883"/>
        <label>3</label>
    </ligand>
</feature>
<evidence type="ECO:0000313" key="14">
    <source>
        <dbReference type="EMBL" id="SNB50983.1"/>
    </source>
</evidence>
<keyword evidence="11" id="KW-0812">Transmembrane</keyword>
<keyword evidence="11" id="KW-1133">Transmembrane helix</keyword>
<name>A0A212PVK1_RHOAC</name>
<dbReference type="GO" id="GO:0046872">
    <property type="term" value="F:metal ion binding"/>
    <property type="evidence" value="ECO:0007669"/>
    <property type="project" value="UniProtKB-KW"/>
</dbReference>
<reference evidence="15" key="1">
    <citation type="submission" date="2017-06" db="EMBL/GenBank/DDBJ databases">
        <authorList>
            <person name="Varghese N."/>
            <person name="Submissions S."/>
        </authorList>
    </citation>
    <scope>NUCLEOTIDE SEQUENCE [LARGE SCALE GENOMIC DNA]</scope>
    <source>
        <strain evidence="15">DSM 137</strain>
    </source>
</reference>
<evidence type="ECO:0000259" key="12">
    <source>
        <dbReference type="PROSITE" id="PS51379"/>
    </source>
</evidence>
<keyword evidence="5 10" id="KW-1278">Translocase</keyword>
<feature type="binding site" evidence="10">
    <location>
        <position position="58"/>
    </location>
    <ligand>
        <name>[4Fe-4S] cluster</name>
        <dbReference type="ChEBI" id="CHEBI:49883"/>
        <label>1</label>
    </ligand>
</feature>
<comment type="similarity">
    <text evidence="10">Belongs to the 4Fe4S bacterial-type ferredoxin family. RnfB subfamily.</text>
</comment>
<dbReference type="HAMAP" id="MF_00463">
    <property type="entry name" value="RsxB_RnfB"/>
    <property type="match status" value="1"/>
</dbReference>
<dbReference type="PANTHER" id="PTHR43560">
    <property type="entry name" value="ION-TRANSLOCATING OXIDOREDUCTASE COMPLEX SUBUNIT B"/>
    <property type="match status" value="1"/>
</dbReference>
<dbReference type="OrthoDB" id="9800445at2"/>
<feature type="region of interest" description="Hydrophobic" evidence="10">
    <location>
        <begin position="1"/>
        <end position="32"/>
    </location>
</feature>
<dbReference type="Proteomes" id="UP000198418">
    <property type="component" value="Unassembled WGS sequence"/>
</dbReference>
<dbReference type="RefSeq" id="WP_088518536.1">
    <property type="nucleotide sequence ID" value="NZ_FYDG01000001.1"/>
</dbReference>
<keyword evidence="10" id="KW-0997">Cell inner membrane</keyword>
<protein>
    <recommendedName>
        <fullName evidence="10">Ion-translocating oxidoreductase complex subunit B</fullName>
        <ecNumber evidence="10">7.-.-.-</ecNumber>
    </recommendedName>
    <alternativeName>
        <fullName evidence="10">Rnf electron transport complex subunit B</fullName>
    </alternativeName>
</protein>
<accession>A0A212PVK1</accession>
<evidence type="ECO:0000256" key="2">
    <source>
        <dbReference type="ARBA" id="ARBA00022485"/>
    </source>
</evidence>
<comment type="function">
    <text evidence="10">Part of a membrane-bound complex that couples electron transfer with translocation of ions across the membrane.</text>
</comment>
<feature type="binding site" evidence="10">
    <location>
        <position position="187"/>
    </location>
    <ligand>
        <name>[4Fe-4S] cluster</name>
        <dbReference type="ChEBI" id="CHEBI:49883"/>
        <label>2</label>
    </ligand>
</feature>
<feature type="binding site" evidence="10">
    <location>
        <position position="177"/>
    </location>
    <ligand>
        <name>[4Fe-4S] cluster</name>
        <dbReference type="ChEBI" id="CHEBI:49883"/>
        <label>3</label>
    </ligand>
</feature>
<evidence type="ECO:0000313" key="15">
    <source>
        <dbReference type="Proteomes" id="UP000198418"/>
    </source>
</evidence>
<evidence type="ECO:0000256" key="8">
    <source>
        <dbReference type="ARBA" id="ARBA00023014"/>
    </source>
</evidence>
<keyword evidence="6 10" id="KW-0249">Electron transport</keyword>
<feature type="binding site" evidence="10">
    <location>
        <position position="183"/>
    </location>
    <ligand>
        <name>[4Fe-4S] cluster</name>
        <dbReference type="ChEBI" id="CHEBI:49883"/>
        <label>3</label>
    </ligand>
</feature>
<sequence length="299" mass="30891">MEQFGQWEVVGMAGAFMAGLGGLLALMLAVANRSLFVYEDPRIEEVDGLLPKSNCGACGLAGCHDFAEKLVAGEVVAAKCTVSSPAQIAAIAGYLGVEAGAVDKRVARLACAGGRHVAFLRAKYVGLSTCRGAAVVSGGGKECGWGCLGLGDCASVCLQGAITLNEHGLPVVDQEKCTACNDCVVACPKGLFSLQLVKDKLFVACKSRAEADLAEAACEVACTACGKCVADAAPGLITVRNNLAEIDIGRISEGRREVIDRCATGAIVWFDDQGRPERGAAAKKILRKDDLPVRADAGV</sequence>
<dbReference type="PROSITE" id="PS51379">
    <property type="entry name" value="4FE4S_FER_2"/>
    <property type="match status" value="1"/>
</dbReference>
<dbReference type="EMBL" id="FYDG01000001">
    <property type="protein sequence ID" value="SNB50983.1"/>
    <property type="molecule type" value="Genomic_DNA"/>
</dbReference>
<keyword evidence="7 10" id="KW-0408">Iron</keyword>
<feature type="binding site" evidence="10">
    <location>
        <position position="153"/>
    </location>
    <ligand>
        <name>[4Fe-4S] cluster</name>
        <dbReference type="ChEBI" id="CHEBI:49883"/>
        <label>2</label>
    </ligand>
</feature>
<keyword evidence="8 10" id="KW-0411">Iron-sulfur</keyword>
<dbReference type="Pfam" id="PF12837">
    <property type="entry name" value="Fer4_6"/>
    <property type="match status" value="1"/>
</dbReference>
<feature type="binding site" evidence="10">
    <location>
        <position position="147"/>
    </location>
    <ligand>
        <name>[4Fe-4S] cluster</name>
        <dbReference type="ChEBI" id="CHEBI:49883"/>
        <label>2</label>
    </ligand>
</feature>
<feature type="binding site" evidence="10">
    <location>
        <position position="80"/>
    </location>
    <ligand>
        <name>[4Fe-4S] cluster</name>
        <dbReference type="ChEBI" id="CHEBI:49883"/>
        <label>1</label>
    </ligand>
</feature>
<comment type="caution">
    <text evidence="10">Lacks conserved residue(s) required for the propagation of feature annotation.</text>
</comment>
<feature type="domain" description="4Fe-4S" evidence="13">
    <location>
        <begin position="38"/>
        <end position="97"/>
    </location>
</feature>
<comment type="cofactor">
    <cofactor evidence="10">
        <name>[4Fe-4S] cluster</name>
        <dbReference type="ChEBI" id="CHEBI:49883"/>
    </cofactor>
    <text evidence="10">Binds 3 [4Fe-4S] clusters.</text>
</comment>
<comment type="subcellular location">
    <subcellularLocation>
        <location evidence="10">Cell inner membrane</location>
    </subcellularLocation>
</comment>
<dbReference type="InterPro" id="IPR007202">
    <property type="entry name" value="4Fe-4S_dom"/>
</dbReference>
<dbReference type="GO" id="GO:0005886">
    <property type="term" value="C:plasma membrane"/>
    <property type="evidence" value="ECO:0007669"/>
    <property type="project" value="UniProtKB-SubCell"/>
</dbReference>
<gene>
    <name evidence="10" type="primary">rnfB</name>
    <name evidence="14" type="ORF">SAMN06265338_10114</name>
</gene>